<evidence type="ECO:0000259" key="2">
    <source>
        <dbReference type="Pfam" id="PF14771"/>
    </source>
</evidence>
<dbReference type="VEuPathDB" id="AmoebaDB:NF0055400"/>
<dbReference type="Proteomes" id="UP000444721">
    <property type="component" value="Unassembled WGS sequence"/>
</dbReference>
<sequence length="228" mass="25636">MVNLKILDYICCCFVTNADERSELPFSQLSNPSPNTASHSDVMDTATDDTCESSEMVIGLSQEQFQTMIDHIKNEIDFDDEKANYIVEYLTQNNVCIDTDQALAFIEAIHFSNAKIVFIEQLLPFIVDLKSGKKKIVSTIGFYNDKIKVKKLISEHLKQRKMSGTFMKPSTPSVNQPRSTLSYRPIGNDAELDSFSNGKPKQTSGRSTPNYQNAGNSGNNTSEYYTRK</sequence>
<dbReference type="GeneID" id="68115329"/>
<accession>A0A6A5B766</accession>
<name>A0A6A5B766_NAEFO</name>
<feature type="domain" description="DUF4476" evidence="2">
    <location>
        <begin position="61"/>
        <end position="153"/>
    </location>
</feature>
<reference evidence="3 4" key="1">
    <citation type="journal article" date="2019" name="Sci. Rep.">
        <title>Nanopore sequencing improves the draft genome of the human pathogenic amoeba Naegleria fowleri.</title>
        <authorList>
            <person name="Liechti N."/>
            <person name="Schurch N."/>
            <person name="Bruggmann R."/>
            <person name="Wittwer M."/>
        </authorList>
    </citation>
    <scope>NUCLEOTIDE SEQUENCE [LARGE SCALE GENOMIC DNA]</scope>
    <source>
        <strain evidence="3 4">ATCC 30894</strain>
    </source>
</reference>
<proteinExistence type="predicted"/>
<evidence type="ECO:0000256" key="1">
    <source>
        <dbReference type="SAM" id="MobiDB-lite"/>
    </source>
</evidence>
<dbReference type="InterPro" id="IPR028011">
    <property type="entry name" value="DUF4476"/>
</dbReference>
<dbReference type="Pfam" id="PF14771">
    <property type="entry name" value="DUF4476"/>
    <property type="match status" value="1"/>
</dbReference>
<evidence type="ECO:0000313" key="3">
    <source>
        <dbReference type="EMBL" id="KAF0973407.1"/>
    </source>
</evidence>
<comment type="caution">
    <text evidence="3">The sequence shown here is derived from an EMBL/GenBank/DDBJ whole genome shotgun (WGS) entry which is preliminary data.</text>
</comment>
<dbReference type="OrthoDB" id="10290750at2759"/>
<dbReference type="VEuPathDB" id="AmoebaDB:FDP41_008111"/>
<protein>
    <recommendedName>
        <fullName evidence="2">DUF4476 domain-containing protein</fullName>
    </recommendedName>
</protein>
<dbReference type="VEuPathDB" id="AmoebaDB:NfTy_092080"/>
<dbReference type="OMA" id="DYICCCF"/>
<dbReference type="RefSeq" id="XP_044558120.1">
    <property type="nucleotide sequence ID" value="XM_044711930.1"/>
</dbReference>
<feature type="region of interest" description="Disordered" evidence="1">
    <location>
        <begin position="164"/>
        <end position="228"/>
    </location>
</feature>
<organism evidence="3 4">
    <name type="scientific">Naegleria fowleri</name>
    <name type="common">Brain eating amoeba</name>
    <dbReference type="NCBI Taxonomy" id="5763"/>
    <lineage>
        <taxon>Eukaryota</taxon>
        <taxon>Discoba</taxon>
        <taxon>Heterolobosea</taxon>
        <taxon>Tetramitia</taxon>
        <taxon>Eutetramitia</taxon>
        <taxon>Vahlkampfiidae</taxon>
        <taxon>Naegleria</taxon>
    </lineage>
</organism>
<keyword evidence="4" id="KW-1185">Reference proteome</keyword>
<dbReference type="EMBL" id="VFQX01000060">
    <property type="protein sequence ID" value="KAF0973407.1"/>
    <property type="molecule type" value="Genomic_DNA"/>
</dbReference>
<dbReference type="AlphaFoldDB" id="A0A6A5B766"/>
<feature type="compositionally biased region" description="Polar residues" evidence="1">
    <location>
        <begin position="168"/>
        <end position="182"/>
    </location>
</feature>
<feature type="compositionally biased region" description="Polar residues" evidence="1">
    <location>
        <begin position="194"/>
        <end position="228"/>
    </location>
</feature>
<gene>
    <name evidence="3" type="ORF">FDP41_008111</name>
</gene>
<evidence type="ECO:0000313" key="4">
    <source>
        <dbReference type="Proteomes" id="UP000444721"/>
    </source>
</evidence>